<dbReference type="Proteomes" id="UP001163115">
    <property type="component" value="Chromosome"/>
</dbReference>
<evidence type="ECO:0000313" key="1">
    <source>
        <dbReference type="EMBL" id="WAJ22939.1"/>
    </source>
</evidence>
<accession>A0ABY7A930</accession>
<dbReference type="EMBL" id="CP113524">
    <property type="protein sequence ID" value="WAJ22939.1"/>
    <property type="molecule type" value="Genomic_DNA"/>
</dbReference>
<organism evidence="1 2">
    <name type="scientific">Lacrimispora xylanolytica</name>
    <dbReference type="NCBI Taxonomy" id="29375"/>
    <lineage>
        <taxon>Bacteria</taxon>
        <taxon>Bacillati</taxon>
        <taxon>Bacillota</taxon>
        <taxon>Clostridia</taxon>
        <taxon>Lachnospirales</taxon>
        <taxon>Lachnospiraceae</taxon>
        <taxon>Lacrimispora</taxon>
    </lineage>
</organism>
<gene>
    <name evidence="1" type="ORF">OW255_15395</name>
</gene>
<name>A0ABY7A930_9FIRM</name>
<protein>
    <submittedName>
        <fullName evidence="1">Uncharacterized protein</fullName>
    </submittedName>
</protein>
<dbReference type="RefSeq" id="WP_155857805.1">
    <property type="nucleotide sequence ID" value="NZ_CP113524.1"/>
</dbReference>
<reference evidence="1" key="1">
    <citation type="submission" date="2022-11" db="EMBL/GenBank/DDBJ databases">
        <title>Lacrimispora xylanolytica sy1, complete genome.</title>
        <authorList>
            <person name="Choi S."/>
        </authorList>
    </citation>
    <scope>NUCLEOTIDE SEQUENCE</scope>
    <source>
        <strain evidence="1">Sy1</strain>
    </source>
</reference>
<evidence type="ECO:0000313" key="2">
    <source>
        <dbReference type="Proteomes" id="UP001163115"/>
    </source>
</evidence>
<sequence>MMAQVQNDSNVNKIFGSYVLNMKYIPGREEETDKQNEEALFEMVDDYIEQA</sequence>
<proteinExistence type="predicted"/>
<keyword evidence="2" id="KW-1185">Reference proteome</keyword>